<feature type="region of interest" description="Disordered" evidence="1">
    <location>
        <begin position="19"/>
        <end position="49"/>
    </location>
</feature>
<protein>
    <submittedName>
        <fullName evidence="2">Uncharacterized protein</fullName>
    </submittedName>
</protein>
<reference evidence="2 3" key="1">
    <citation type="submission" date="2017-12" db="EMBL/GenBank/DDBJ databases">
        <title>Sequencing, de novo assembly and annotation of complete genome of a new Thraustochytrid species, strain FCC1311.</title>
        <authorList>
            <person name="Sedici K."/>
            <person name="Godart F."/>
            <person name="Aiese Cigliano R."/>
            <person name="Sanseverino W."/>
            <person name="Barakat M."/>
            <person name="Ortet P."/>
            <person name="Marechal E."/>
            <person name="Cagnac O."/>
            <person name="Amato A."/>
        </authorList>
    </citation>
    <scope>NUCLEOTIDE SEQUENCE [LARGE SCALE GENOMIC DNA]</scope>
</reference>
<evidence type="ECO:0000256" key="1">
    <source>
        <dbReference type="SAM" id="MobiDB-lite"/>
    </source>
</evidence>
<sequence length="477" mass="51891">MIGGDARGNVNAPGANVMIMDDGSGQGHHGGVMGGGMGGGHPGMHHKGGVMHHTAMAESATSAAAAAPLPQSLPSLKAPEGEDIERVGRVSIAGHSPKTWLMSSVDTNGITIAVQWHGKTKTLSNPGDPWGHSTGQSSDLVSDVDVAVTLERFEVEQNFVRTPSQSLTDKFKAIPLVSLQPSRGYFFELISLKPRNASRITFKNNHNGHQNRLIVRLTYTLILRGRGIGITQSIATNLVEVHTKNRYIGSDEMSRFRRDYMANLATIKKTCEGVNRNIPVKVTSYLAGLFAAEDELWQAYCKSRAKQKHVKARELNRKTRKRAMIVSSNTITNSSSTRSITNNNRNTTIFSTTNTSNSNTIINNNTTISTSTSSSNTTTCNNTTINSSSNNNNNNIVSTTSIMPPRDKSPDVSIMSTAHGAALSLPVLTEFSEKFTNTMEEMSMKLNGLDRRMQHALGRLAYLEENLEHGKAKRVRT</sequence>
<dbReference type="InParanoid" id="A0A2R5GM41"/>
<dbReference type="AlphaFoldDB" id="A0A2R5GM41"/>
<dbReference type="Proteomes" id="UP000241890">
    <property type="component" value="Unassembled WGS sequence"/>
</dbReference>
<keyword evidence="3" id="KW-1185">Reference proteome</keyword>
<dbReference type="EMBL" id="BEYU01000104">
    <property type="protein sequence ID" value="GBG31695.1"/>
    <property type="molecule type" value="Genomic_DNA"/>
</dbReference>
<evidence type="ECO:0000313" key="3">
    <source>
        <dbReference type="Proteomes" id="UP000241890"/>
    </source>
</evidence>
<proteinExistence type="predicted"/>
<name>A0A2R5GM41_9STRA</name>
<gene>
    <name evidence="2" type="ORF">FCC1311_079202</name>
</gene>
<organism evidence="2 3">
    <name type="scientific">Hondaea fermentalgiana</name>
    <dbReference type="NCBI Taxonomy" id="2315210"/>
    <lineage>
        <taxon>Eukaryota</taxon>
        <taxon>Sar</taxon>
        <taxon>Stramenopiles</taxon>
        <taxon>Bigyra</taxon>
        <taxon>Labyrinthulomycetes</taxon>
        <taxon>Thraustochytrida</taxon>
        <taxon>Thraustochytriidae</taxon>
        <taxon>Hondaea</taxon>
    </lineage>
</organism>
<evidence type="ECO:0000313" key="2">
    <source>
        <dbReference type="EMBL" id="GBG31695.1"/>
    </source>
</evidence>
<accession>A0A2R5GM41</accession>
<feature type="compositionally biased region" description="Gly residues" evidence="1">
    <location>
        <begin position="24"/>
        <end position="42"/>
    </location>
</feature>
<comment type="caution">
    <text evidence="2">The sequence shown here is derived from an EMBL/GenBank/DDBJ whole genome shotgun (WGS) entry which is preliminary data.</text>
</comment>